<dbReference type="OrthoDB" id="1658288at2759"/>
<gene>
    <name evidence="7" type="ORF">PPNO1_LOCUS7991</name>
</gene>
<evidence type="ECO:0000313" key="7">
    <source>
        <dbReference type="EMBL" id="CAI4218403.1"/>
    </source>
</evidence>
<dbReference type="PANTHER" id="PTHR48182:SF2">
    <property type="entry name" value="PROTEIN SERAC1"/>
    <property type="match status" value="1"/>
</dbReference>
<evidence type="ECO:0000256" key="5">
    <source>
        <dbReference type="ARBA" id="ARBA00023128"/>
    </source>
</evidence>
<accession>A0A9P1H9B4</accession>
<name>A0A9P1H9B4_9PEZI</name>
<sequence>MSKRLFFEELYDPQSRGLVPNLDLVLVHGIDGDPALCFAENERANEDYDYIASATQCIVFFGTPHFTSKEEQITALAKSFLPLDKTTRGKRGKVSPLVNSLIEGASDLADISEDFVEVVAKIPMVVSFYESLTWPGERFCIVDRSRAAMMIKNEVREPVDANHVEMCQFKDSKDPTFKSLSALFKKWKAMETPFI</sequence>
<evidence type="ECO:0000313" key="8">
    <source>
        <dbReference type="Proteomes" id="UP000838763"/>
    </source>
</evidence>
<keyword evidence="6" id="KW-0472">Membrane</keyword>
<evidence type="ECO:0000256" key="1">
    <source>
        <dbReference type="ARBA" id="ARBA00004173"/>
    </source>
</evidence>
<dbReference type="Proteomes" id="UP000838763">
    <property type="component" value="Unassembled WGS sequence"/>
</dbReference>
<dbReference type="GO" id="GO:0016020">
    <property type="term" value="C:membrane"/>
    <property type="evidence" value="ECO:0007669"/>
    <property type="project" value="UniProtKB-SubCell"/>
</dbReference>
<proteinExistence type="predicted"/>
<dbReference type="InterPro" id="IPR052374">
    <property type="entry name" value="SERAC1"/>
</dbReference>
<keyword evidence="4" id="KW-0256">Endoplasmic reticulum</keyword>
<keyword evidence="8" id="KW-1185">Reference proteome</keyword>
<dbReference type="PANTHER" id="PTHR48182">
    <property type="entry name" value="PROTEIN SERAC1"/>
    <property type="match status" value="1"/>
</dbReference>
<reference evidence="7" key="1">
    <citation type="submission" date="2022-11" db="EMBL/GenBank/DDBJ databases">
        <authorList>
            <person name="Scott C."/>
            <person name="Bruce N."/>
        </authorList>
    </citation>
    <scope>NUCLEOTIDE SEQUENCE</scope>
</reference>
<evidence type="ECO:0000256" key="3">
    <source>
        <dbReference type="ARBA" id="ARBA00004370"/>
    </source>
</evidence>
<dbReference type="GO" id="GO:0005739">
    <property type="term" value="C:mitochondrion"/>
    <property type="evidence" value="ECO:0007669"/>
    <property type="project" value="UniProtKB-SubCell"/>
</dbReference>
<evidence type="ECO:0000256" key="2">
    <source>
        <dbReference type="ARBA" id="ARBA00004240"/>
    </source>
</evidence>
<dbReference type="AlphaFoldDB" id="A0A9P1H9B4"/>
<evidence type="ECO:0000256" key="4">
    <source>
        <dbReference type="ARBA" id="ARBA00022824"/>
    </source>
</evidence>
<dbReference type="EMBL" id="CALLCH030000018">
    <property type="protein sequence ID" value="CAI4218403.1"/>
    <property type="molecule type" value="Genomic_DNA"/>
</dbReference>
<protein>
    <submittedName>
        <fullName evidence="7">Uncharacterized protein</fullName>
    </submittedName>
</protein>
<keyword evidence="5" id="KW-0496">Mitochondrion</keyword>
<dbReference type="GO" id="GO:0005783">
    <property type="term" value="C:endoplasmic reticulum"/>
    <property type="evidence" value="ECO:0007669"/>
    <property type="project" value="UniProtKB-SubCell"/>
</dbReference>
<comment type="caution">
    <text evidence="7">The sequence shown here is derived from an EMBL/GenBank/DDBJ whole genome shotgun (WGS) entry which is preliminary data.</text>
</comment>
<organism evidence="7 8">
    <name type="scientific">Parascedosporium putredinis</name>
    <dbReference type="NCBI Taxonomy" id="1442378"/>
    <lineage>
        <taxon>Eukaryota</taxon>
        <taxon>Fungi</taxon>
        <taxon>Dikarya</taxon>
        <taxon>Ascomycota</taxon>
        <taxon>Pezizomycotina</taxon>
        <taxon>Sordariomycetes</taxon>
        <taxon>Hypocreomycetidae</taxon>
        <taxon>Microascales</taxon>
        <taxon>Microascaceae</taxon>
        <taxon>Parascedosporium</taxon>
    </lineage>
</organism>
<comment type="subcellular location">
    <subcellularLocation>
        <location evidence="2">Endoplasmic reticulum</location>
    </subcellularLocation>
    <subcellularLocation>
        <location evidence="3">Membrane</location>
    </subcellularLocation>
    <subcellularLocation>
        <location evidence="1">Mitochondrion</location>
    </subcellularLocation>
</comment>
<evidence type="ECO:0000256" key="6">
    <source>
        <dbReference type="ARBA" id="ARBA00023136"/>
    </source>
</evidence>